<dbReference type="AlphaFoldDB" id="A0A318U0A0"/>
<evidence type="ECO:0000313" key="1">
    <source>
        <dbReference type="EMBL" id="PYF07825.1"/>
    </source>
</evidence>
<accession>A0A318U0A0</accession>
<evidence type="ECO:0000313" key="2">
    <source>
        <dbReference type="Proteomes" id="UP000247727"/>
    </source>
</evidence>
<reference evidence="1 2" key="1">
    <citation type="submission" date="2018-06" db="EMBL/GenBank/DDBJ databases">
        <title>Genomic Encyclopedia of Type Strains, Phase III (KMG-III): the genomes of soil and plant-associated and newly described type strains.</title>
        <authorList>
            <person name="Whitman W."/>
        </authorList>
    </citation>
    <scope>NUCLEOTIDE SEQUENCE [LARGE SCALE GENOMIC DNA]</scope>
    <source>
        <strain evidence="1 2">JA737</strain>
    </source>
</reference>
<proteinExistence type="predicted"/>
<dbReference type="EMBL" id="QJTK01000015">
    <property type="protein sequence ID" value="PYF07825.1"/>
    <property type="molecule type" value="Genomic_DNA"/>
</dbReference>
<comment type="caution">
    <text evidence="1">The sequence shown here is derived from an EMBL/GenBank/DDBJ whole genome shotgun (WGS) entry which is preliminary data.</text>
</comment>
<keyword evidence="2" id="KW-1185">Reference proteome</keyword>
<sequence length="176" mass="18847">MRLAGLLNCTDCKREHFNALRRHGNLTFFSAANASDVEAQWQAFTLSQAFELRLQLDLMGGEAGAEIAAIGIPPSFAASALSNALGRGRAEGIDLAAPGTYAGVVVFEAIDGDGSPLRFTRWFCQNIGMLEASLAILEQKEKATAVRVFLVNTARAAAFVRKRAEDLGLSEASDEI</sequence>
<organism evidence="1 2">
    <name type="scientific">Rhodobacter viridis</name>
    <dbReference type="NCBI Taxonomy" id="1054202"/>
    <lineage>
        <taxon>Bacteria</taxon>
        <taxon>Pseudomonadati</taxon>
        <taxon>Pseudomonadota</taxon>
        <taxon>Alphaproteobacteria</taxon>
        <taxon>Rhodobacterales</taxon>
        <taxon>Rhodobacter group</taxon>
        <taxon>Rhodobacter</taxon>
    </lineage>
</organism>
<protein>
    <submittedName>
        <fullName evidence="1">Uncharacterized protein</fullName>
    </submittedName>
</protein>
<gene>
    <name evidence="1" type="ORF">C8J30_11572</name>
</gene>
<name>A0A318U0A0_9RHOB</name>
<dbReference type="Proteomes" id="UP000247727">
    <property type="component" value="Unassembled WGS sequence"/>
</dbReference>